<protein>
    <submittedName>
        <fullName evidence="3">Glucosaminidase domain-containing protein</fullName>
    </submittedName>
</protein>
<keyword evidence="1" id="KW-0732">Signal</keyword>
<feature type="chain" id="PRO_5045419793" evidence="1">
    <location>
        <begin position="20"/>
        <end position="148"/>
    </location>
</feature>
<dbReference type="SUPFAM" id="SSF53955">
    <property type="entry name" value="Lysozyme-like"/>
    <property type="match status" value="1"/>
</dbReference>
<feature type="signal peptide" evidence="1">
    <location>
        <begin position="1"/>
        <end position="19"/>
    </location>
</feature>
<gene>
    <name evidence="3" type="ORF">SKC35_01705</name>
</gene>
<sequence length="148" mass="17172">MKPIVFFFIVLFFQLSAQAFQGTQEKIQRYKPFIDSLSQVYGIPSKLIVGVGICESGFGQSKQSIKQHNYFGLRGKYSRKKKSSFKHYARPEDSMVDFCEVLASKKYYTNLKGNPDPMKWTRAMAKARYAANAKRWIRLMKKSFTLID</sequence>
<dbReference type="EMBL" id="JBBKXY010000001">
    <property type="protein sequence ID" value="MFD3292392.1"/>
    <property type="molecule type" value="Genomic_DNA"/>
</dbReference>
<dbReference type="Proteomes" id="UP001598112">
    <property type="component" value="Unassembled WGS sequence"/>
</dbReference>
<evidence type="ECO:0000259" key="2">
    <source>
        <dbReference type="Pfam" id="PF01832"/>
    </source>
</evidence>
<name>A0ABW6D590_9BACT</name>
<keyword evidence="4" id="KW-1185">Reference proteome</keyword>
<proteinExistence type="predicted"/>
<comment type="caution">
    <text evidence="3">The sequence shown here is derived from an EMBL/GenBank/DDBJ whole genome shotgun (WGS) entry which is preliminary data.</text>
</comment>
<evidence type="ECO:0000313" key="4">
    <source>
        <dbReference type="Proteomes" id="UP001598112"/>
    </source>
</evidence>
<feature type="domain" description="Mannosyl-glycoprotein endo-beta-N-acetylglucosamidase-like" evidence="2">
    <location>
        <begin position="34"/>
        <end position="138"/>
    </location>
</feature>
<evidence type="ECO:0000256" key="1">
    <source>
        <dbReference type="SAM" id="SignalP"/>
    </source>
</evidence>
<dbReference type="InterPro" id="IPR023346">
    <property type="entry name" value="Lysozyme-like_dom_sf"/>
</dbReference>
<dbReference type="Pfam" id="PF01832">
    <property type="entry name" value="Glucosaminidase"/>
    <property type="match status" value="1"/>
</dbReference>
<dbReference type="Gene3D" id="1.10.530.10">
    <property type="match status" value="1"/>
</dbReference>
<reference evidence="3 4" key="1">
    <citation type="submission" date="2024-03" db="EMBL/GenBank/DDBJ databases">
        <title>Aquirufa genome sequencing.</title>
        <authorList>
            <person name="Pitt A."/>
            <person name="Hahn M.W."/>
        </authorList>
    </citation>
    <scope>NUCLEOTIDE SEQUENCE [LARGE SCALE GENOMIC DNA]</scope>
    <source>
        <strain evidence="3 4">KTFRIE-69F</strain>
    </source>
</reference>
<dbReference type="RefSeq" id="WP_377977772.1">
    <property type="nucleotide sequence ID" value="NZ_JBBKXY010000001.1"/>
</dbReference>
<organism evidence="3 4">
    <name type="scientific">Aquirufa originis</name>
    <dbReference type="NCBI Taxonomy" id="3096514"/>
    <lineage>
        <taxon>Bacteria</taxon>
        <taxon>Pseudomonadati</taxon>
        <taxon>Bacteroidota</taxon>
        <taxon>Cytophagia</taxon>
        <taxon>Cytophagales</taxon>
        <taxon>Flectobacillaceae</taxon>
        <taxon>Aquirufa</taxon>
    </lineage>
</organism>
<evidence type="ECO:0000313" key="3">
    <source>
        <dbReference type="EMBL" id="MFD3292392.1"/>
    </source>
</evidence>
<dbReference type="InterPro" id="IPR002901">
    <property type="entry name" value="MGlyc_endo_b_GlcNAc-like_dom"/>
</dbReference>
<accession>A0ABW6D590</accession>